<dbReference type="NCBIfam" id="TIGR03438">
    <property type="entry name" value="egtD_ergothio"/>
    <property type="match status" value="1"/>
</dbReference>
<sequence>MDAYTRISICESFRRAVASNTTAILDGDAGQDPVFDFAYSTVEGLAARPRRLECRFLYDRAGSELFERITEQPEYYLTRTETALLAAHAEAIRAITGAVTLSELGSGSSLKTRILLQAWLERGDRVRYVPIDVSRSALSGACRLIESTFSSVLVIAVNSEYRCAFPLFRELSPLLVLFLGSSLGNFSPGHASVFLGALAASLSADDFLLLGLDLAKDPEVIERAYNDAAGITADFTRNIFARMNRELGSRLNVDSIQHVARYLPDQQEVEIKAQFTASQVITVSQLGQRFPIRAGEAIEVERCRKYSLEAVLPYLESFGLHCEATFTDDRKWYALVLLRRI</sequence>
<name>A0A8J7LW43_9BACT</name>
<dbReference type="InterPro" id="IPR017804">
    <property type="entry name" value="MeTrfase_EgtD-like"/>
</dbReference>
<evidence type="ECO:0000256" key="2">
    <source>
        <dbReference type="ARBA" id="ARBA00022679"/>
    </source>
</evidence>
<evidence type="ECO:0000259" key="3">
    <source>
        <dbReference type="Pfam" id="PF10017"/>
    </source>
</evidence>
<gene>
    <name evidence="4" type="primary">egtD</name>
    <name evidence="4" type="ORF">JFN93_16415</name>
</gene>
<reference evidence="4" key="1">
    <citation type="submission" date="2020-12" db="EMBL/GenBank/DDBJ databases">
        <title>Geomonas sp. Red875, isolated from river sediment.</title>
        <authorList>
            <person name="Xu Z."/>
            <person name="Zhang Z."/>
            <person name="Masuda Y."/>
            <person name="Itoh H."/>
            <person name="Senoo K."/>
        </authorList>
    </citation>
    <scope>NUCLEOTIDE SEQUENCE</scope>
    <source>
        <strain evidence="4">Red875</strain>
    </source>
</reference>
<keyword evidence="2 4" id="KW-0808">Transferase</keyword>
<proteinExistence type="predicted"/>
<dbReference type="GO" id="GO:0052706">
    <property type="term" value="F:L-histidine N(alpha)-methyltransferase activity"/>
    <property type="evidence" value="ECO:0007669"/>
    <property type="project" value="UniProtKB-EC"/>
</dbReference>
<dbReference type="RefSeq" id="WP_199385201.1">
    <property type="nucleotide sequence ID" value="NZ_JAEMHM010000013.1"/>
</dbReference>
<evidence type="ECO:0000313" key="5">
    <source>
        <dbReference type="Proteomes" id="UP000636888"/>
    </source>
</evidence>
<protein>
    <submittedName>
        <fullName evidence="4">L-histidine N(Alpha)-methyltransferase</fullName>
        <ecNumber evidence="4">2.1.1.44</ecNumber>
    </submittedName>
</protein>
<evidence type="ECO:0000256" key="1">
    <source>
        <dbReference type="ARBA" id="ARBA00022603"/>
    </source>
</evidence>
<dbReference type="PANTHER" id="PTHR43397:SF1">
    <property type="entry name" value="ERGOTHIONEINE BIOSYNTHESIS PROTEIN 1"/>
    <property type="match status" value="1"/>
</dbReference>
<dbReference type="EMBL" id="JAEMHM010000013">
    <property type="protein sequence ID" value="MBJ6726299.1"/>
    <property type="molecule type" value="Genomic_DNA"/>
</dbReference>
<dbReference type="InterPro" id="IPR019257">
    <property type="entry name" value="MeTrfase_dom"/>
</dbReference>
<dbReference type="GO" id="GO:0032259">
    <property type="term" value="P:methylation"/>
    <property type="evidence" value="ECO:0007669"/>
    <property type="project" value="UniProtKB-KW"/>
</dbReference>
<dbReference type="Pfam" id="PF10017">
    <property type="entry name" value="Methyltransf_33"/>
    <property type="match status" value="1"/>
</dbReference>
<dbReference type="Gene3D" id="3.40.50.150">
    <property type="entry name" value="Vaccinia Virus protein VP39"/>
    <property type="match status" value="1"/>
</dbReference>
<dbReference type="Proteomes" id="UP000636888">
    <property type="component" value="Unassembled WGS sequence"/>
</dbReference>
<dbReference type="AlphaFoldDB" id="A0A8J7LW43"/>
<dbReference type="InterPro" id="IPR029063">
    <property type="entry name" value="SAM-dependent_MTases_sf"/>
</dbReference>
<keyword evidence="5" id="KW-1185">Reference proteome</keyword>
<dbReference type="InterPro" id="IPR035094">
    <property type="entry name" value="EgtD"/>
</dbReference>
<dbReference type="PIRSF" id="PIRSF018005">
    <property type="entry name" value="UCP018005"/>
    <property type="match status" value="1"/>
</dbReference>
<dbReference type="InterPro" id="IPR051128">
    <property type="entry name" value="EgtD_Methyltrsf_superfamily"/>
</dbReference>
<comment type="caution">
    <text evidence="4">The sequence shown here is derived from an EMBL/GenBank/DDBJ whole genome shotgun (WGS) entry which is preliminary data.</text>
</comment>
<dbReference type="PANTHER" id="PTHR43397">
    <property type="entry name" value="ERGOTHIONEINE BIOSYNTHESIS PROTEIN 1"/>
    <property type="match status" value="1"/>
</dbReference>
<keyword evidence="1 4" id="KW-0489">Methyltransferase</keyword>
<accession>A0A8J7LW43</accession>
<dbReference type="EC" id="2.1.1.44" evidence="4"/>
<organism evidence="4 5">
    <name type="scientific">Geomesophilobacter sediminis</name>
    <dbReference type="NCBI Taxonomy" id="2798584"/>
    <lineage>
        <taxon>Bacteria</taxon>
        <taxon>Pseudomonadati</taxon>
        <taxon>Thermodesulfobacteriota</taxon>
        <taxon>Desulfuromonadia</taxon>
        <taxon>Geobacterales</taxon>
        <taxon>Geobacteraceae</taxon>
        <taxon>Geomesophilobacter</taxon>
    </lineage>
</organism>
<evidence type="ECO:0000313" key="4">
    <source>
        <dbReference type="EMBL" id="MBJ6726299.1"/>
    </source>
</evidence>
<feature type="domain" description="Histidine-specific methyltransferase SAM-dependent" evidence="3">
    <location>
        <begin position="40"/>
        <end position="339"/>
    </location>
</feature>